<sequence>MKEQHRSKLEGYFQQVRTQQNREVRRTAGIRFFAADDVQKSEIHLTPPFHPGPQSSEALRPCTFANSWEVPFASIAQPTASSEWPTREDIFVRGNRRDGKEMLRRKYPSTLRDLEEGLRVIRSWLNNRHIDASIHAIVYRNYSEMPRMREVCMHFIRSKLHELPTLRFTRTNVNGEVVSSYSMDWDEYTVYDYIMDRRNYIRSCYGPGSFVYPDSMSVVY</sequence>
<dbReference type="AlphaFoldDB" id="A0ABD3GUV0"/>
<name>A0ABD3GUV0_9MARC</name>
<evidence type="ECO:0000313" key="2">
    <source>
        <dbReference type="Proteomes" id="UP001633002"/>
    </source>
</evidence>
<organism evidence="1 2">
    <name type="scientific">Riccia sorocarpa</name>
    <dbReference type="NCBI Taxonomy" id="122646"/>
    <lineage>
        <taxon>Eukaryota</taxon>
        <taxon>Viridiplantae</taxon>
        <taxon>Streptophyta</taxon>
        <taxon>Embryophyta</taxon>
        <taxon>Marchantiophyta</taxon>
        <taxon>Marchantiopsida</taxon>
        <taxon>Marchantiidae</taxon>
        <taxon>Marchantiales</taxon>
        <taxon>Ricciaceae</taxon>
        <taxon>Riccia</taxon>
    </lineage>
</organism>
<accession>A0ABD3GUV0</accession>
<evidence type="ECO:0000313" key="1">
    <source>
        <dbReference type="EMBL" id="KAL3683013.1"/>
    </source>
</evidence>
<dbReference type="EMBL" id="JBJQOH010000006">
    <property type="protein sequence ID" value="KAL3683013.1"/>
    <property type="molecule type" value="Genomic_DNA"/>
</dbReference>
<comment type="caution">
    <text evidence="1">The sequence shown here is derived from an EMBL/GenBank/DDBJ whole genome shotgun (WGS) entry which is preliminary data.</text>
</comment>
<protein>
    <submittedName>
        <fullName evidence="1">Uncharacterized protein</fullName>
    </submittedName>
</protein>
<keyword evidence="2" id="KW-1185">Reference proteome</keyword>
<gene>
    <name evidence="1" type="ORF">R1sor_001035</name>
</gene>
<dbReference type="Proteomes" id="UP001633002">
    <property type="component" value="Unassembled WGS sequence"/>
</dbReference>
<reference evidence="1 2" key="1">
    <citation type="submission" date="2024-09" db="EMBL/GenBank/DDBJ databases">
        <title>Chromosome-scale assembly of Riccia sorocarpa.</title>
        <authorList>
            <person name="Paukszto L."/>
        </authorList>
    </citation>
    <scope>NUCLEOTIDE SEQUENCE [LARGE SCALE GENOMIC DNA]</scope>
    <source>
        <strain evidence="1">LP-2024</strain>
        <tissue evidence="1">Aerial parts of the thallus</tissue>
    </source>
</reference>
<proteinExistence type="predicted"/>